<organism evidence="1 2">
    <name type="scientific">[Actinobacillus] rossii</name>
    <dbReference type="NCBI Taxonomy" id="123820"/>
    <lineage>
        <taxon>Bacteria</taxon>
        <taxon>Pseudomonadati</taxon>
        <taxon>Pseudomonadota</taxon>
        <taxon>Gammaproteobacteria</taxon>
        <taxon>Pasteurellales</taxon>
        <taxon>Pasteurellaceae</taxon>
    </lineage>
</organism>
<proteinExistence type="predicted"/>
<dbReference type="Proteomes" id="UP000254649">
    <property type="component" value="Unassembled WGS sequence"/>
</dbReference>
<gene>
    <name evidence="1" type="ORF">NCTC10801_02254</name>
</gene>
<dbReference type="AlphaFoldDB" id="A0A380U2Q1"/>
<keyword evidence="2" id="KW-1185">Reference proteome</keyword>
<evidence type="ECO:0000313" key="2">
    <source>
        <dbReference type="Proteomes" id="UP000254649"/>
    </source>
</evidence>
<sequence length="47" mass="5686">MKRMLEKLCLWYLKKYWNSKAYKAEQAKQQAKQTEKQPHFLNVGAVK</sequence>
<dbReference type="EMBL" id="UFRQ01000003">
    <property type="protein sequence ID" value="SUT94613.1"/>
    <property type="molecule type" value="Genomic_DNA"/>
</dbReference>
<accession>A0A380U2Q1</accession>
<evidence type="ECO:0000313" key="1">
    <source>
        <dbReference type="EMBL" id="SUT94613.1"/>
    </source>
</evidence>
<name>A0A380U2Q1_9PAST</name>
<reference evidence="1 2" key="1">
    <citation type="submission" date="2018-06" db="EMBL/GenBank/DDBJ databases">
        <authorList>
            <consortium name="Pathogen Informatics"/>
            <person name="Doyle S."/>
        </authorList>
    </citation>
    <scope>NUCLEOTIDE SEQUENCE [LARGE SCALE GENOMIC DNA]</scope>
    <source>
        <strain evidence="1 2">NCTC10801</strain>
    </source>
</reference>
<protein>
    <submittedName>
        <fullName evidence="1">Uncharacterized protein</fullName>
    </submittedName>
</protein>